<dbReference type="InterPro" id="IPR057529">
    <property type="entry name" value="MRCK/ROCK_PH"/>
</dbReference>
<evidence type="ECO:0000256" key="12">
    <source>
        <dbReference type="ARBA" id="ARBA00022771"/>
    </source>
</evidence>
<protein>
    <recommendedName>
        <fullName evidence="5">non-specific serine/threonine protein kinase</fullName>
        <ecNumber evidence="5">2.7.11.1</ecNumber>
    </recommendedName>
</protein>
<evidence type="ECO:0000256" key="15">
    <source>
        <dbReference type="ARBA" id="ARBA00022840"/>
    </source>
</evidence>
<feature type="region of interest" description="Disordered" evidence="22">
    <location>
        <begin position="1617"/>
        <end position="1655"/>
    </location>
</feature>
<comment type="catalytic activity">
    <reaction evidence="19">
        <text>L-seryl-[protein] + ATP = O-phospho-L-seryl-[protein] + ADP + H(+)</text>
        <dbReference type="Rhea" id="RHEA:17989"/>
        <dbReference type="Rhea" id="RHEA-COMP:9863"/>
        <dbReference type="Rhea" id="RHEA-COMP:11604"/>
        <dbReference type="ChEBI" id="CHEBI:15378"/>
        <dbReference type="ChEBI" id="CHEBI:29999"/>
        <dbReference type="ChEBI" id="CHEBI:30616"/>
        <dbReference type="ChEBI" id="CHEBI:83421"/>
        <dbReference type="ChEBI" id="CHEBI:456216"/>
        <dbReference type="EC" id="2.7.11.1"/>
    </reaction>
</comment>
<dbReference type="InterPro" id="IPR000095">
    <property type="entry name" value="CRIB_dom"/>
</dbReference>
<dbReference type="CDD" id="cd01243">
    <property type="entry name" value="PH_MRCK"/>
    <property type="match status" value="1"/>
</dbReference>
<keyword evidence="16 21" id="KW-0175">Coiled coil</keyword>
<evidence type="ECO:0000256" key="8">
    <source>
        <dbReference type="ARBA" id="ARBA00022553"/>
    </source>
</evidence>
<evidence type="ECO:0000256" key="20">
    <source>
        <dbReference type="PROSITE-ProRule" id="PRU10141"/>
    </source>
</evidence>
<dbReference type="Pfam" id="PF00780">
    <property type="entry name" value="CNH"/>
    <property type="match status" value="1"/>
</dbReference>
<feature type="compositionally biased region" description="Polar residues" evidence="22">
    <location>
        <begin position="31"/>
        <end position="53"/>
    </location>
</feature>
<dbReference type="InterPro" id="IPR001180">
    <property type="entry name" value="CNH_dom"/>
</dbReference>
<dbReference type="PROSITE" id="PS00107">
    <property type="entry name" value="PROTEIN_KINASE_ATP"/>
    <property type="match status" value="1"/>
</dbReference>
<dbReference type="SUPFAM" id="SSF57889">
    <property type="entry name" value="Cysteine-rich domain"/>
    <property type="match status" value="1"/>
</dbReference>
<dbReference type="EC" id="2.7.11.1" evidence="5"/>
<dbReference type="InterPro" id="IPR046349">
    <property type="entry name" value="C1-like_sf"/>
</dbReference>
<reference evidence="29 30" key="1">
    <citation type="journal article" date="2017" name="Curr. Biol.">
        <title>Genome architecture and evolution of a unichromosomal asexual nematode.</title>
        <authorList>
            <person name="Fradin H."/>
            <person name="Zegar C."/>
            <person name="Gutwein M."/>
            <person name="Lucas J."/>
            <person name="Kovtun M."/>
            <person name="Corcoran D."/>
            <person name="Baugh L.R."/>
            <person name="Kiontke K."/>
            <person name="Gunsalus K."/>
            <person name="Fitch D.H."/>
            <person name="Piano F."/>
        </authorList>
    </citation>
    <scope>NUCLEOTIDE SEQUENCE [LARGE SCALE GENOMIC DNA]</scope>
    <source>
        <strain evidence="29">PF1309</strain>
    </source>
</reference>
<dbReference type="Pfam" id="PF00069">
    <property type="entry name" value="Pkinase"/>
    <property type="match status" value="1"/>
</dbReference>
<dbReference type="InterPro" id="IPR031597">
    <property type="entry name" value="KELK"/>
</dbReference>
<dbReference type="GO" id="GO:0008270">
    <property type="term" value="F:zinc ion binding"/>
    <property type="evidence" value="ECO:0007669"/>
    <property type="project" value="UniProtKB-KW"/>
</dbReference>
<keyword evidence="12" id="KW-0863">Zinc-finger</keyword>
<dbReference type="STRING" id="2018661.A0A2A2KF97"/>
<evidence type="ECO:0000256" key="17">
    <source>
        <dbReference type="ARBA" id="ARBA00023273"/>
    </source>
</evidence>
<feature type="coiled-coil region" evidence="21">
    <location>
        <begin position="437"/>
        <end position="547"/>
    </location>
</feature>
<dbReference type="PANTHER" id="PTHR22988:SF66">
    <property type="entry name" value="SERINE_THREONINE-PROTEIN KINASE GENGHIS KHAN"/>
    <property type="match status" value="1"/>
</dbReference>
<evidence type="ECO:0000256" key="14">
    <source>
        <dbReference type="ARBA" id="ARBA00022833"/>
    </source>
</evidence>
<keyword evidence="8" id="KW-0597">Phosphoprotein</keyword>
<dbReference type="GO" id="GO:0005856">
    <property type="term" value="C:cytoskeleton"/>
    <property type="evidence" value="ECO:0007669"/>
    <property type="project" value="TreeGrafter"/>
</dbReference>
<dbReference type="Gene3D" id="1.10.510.10">
    <property type="entry name" value="Transferase(Phosphotransferase) domain 1"/>
    <property type="match status" value="1"/>
</dbReference>
<dbReference type="SMART" id="SM00133">
    <property type="entry name" value="S_TK_X"/>
    <property type="match status" value="1"/>
</dbReference>
<dbReference type="SMART" id="SM00233">
    <property type="entry name" value="PH"/>
    <property type="match status" value="1"/>
</dbReference>
<feature type="compositionally biased region" description="Polar residues" evidence="22">
    <location>
        <begin position="1725"/>
        <end position="1752"/>
    </location>
</feature>
<evidence type="ECO:0000259" key="28">
    <source>
        <dbReference type="PROSITE" id="PS51285"/>
    </source>
</evidence>
<feature type="region of interest" description="Disordered" evidence="22">
    <location>
        <begin position="1848"/>
        <end position="1920"/>
    </location>
</feature>
<dbReference type="SMART" id="SM00036">
    <property type="entry name" value="CNH"/>
    <property type="match status" value="1"/>
</dbReference>
<feature type="binding site" evidence="20">
    <location>
        <position position="165"/>
    </location>
    <ligand>
        <name>ATP</name>
        <dbReference type="ChEBI" id="CHEBI:30616"/>
    </ligand>
</feature>
<dbReference type="CDD" id="cd00132">
    <property type="entry name" value="CRIB"/>
    <property type="match status" value="1"/>
</dbReference>
<comment type="subcellular location">
    <subcellularLocation>
        <location evidence="3">Cell projection</location>
        <location evidence="3">Lamellipodium</location>
    </subcellularLocation>
    <subcellularLocation>
        <location evidence="2">Cytoplasm</location>
    </subcellularLocation>
</comment>
<dbReference type="Gene3D" id="3.30.60.20">
    <property type="match status" value="1"/>
</dbReference>
<dbReference type="SMART" id="SM00285">
    <property type="entry name" value="PBD"/>
    <property type="match status" value="1"/>
</dbReference>
<evidence type="ECO:0000313" key="29">
    <source>
        <dbReference type="EMBL" id="PAV72552.1"/>
    </source>
</evidence>
<dbReference type="EMBL" id="LIAE01008765">
    <property type="protein sequence ID" value="PAV72552.1"/>
    <property type="molecule type" value="Genomic_DNA"/>
</dbReference>
<name>A0A2A2KF97_9BILA</name>
<evidence type="ECO:0000256" key="18">
    <source>
        <dbReference type="ARBA" id="ARBA00047899"/>
    </source>
</evidence>
<feature type="domain" description="PH" evidence="23">
    <location>
        <begin position="1194"/>
        <end position="1323"/>
    </location>
</feature>
<evidence type="ECO:0000259" key="25">
    <source>
        <dbReference type="PROSITE" id="PS50081"/>
    </source>
</evidence>
<dbReference type="InterPro" id="IPR008271">
    <property type="entry name" value="Ser/Thr_kinase_AS"/>
</dbReference>
<evidence type="ECO:0000259" key="24">
    <source>
        <dbReference type="PROSITE" id="PS50011"/>
    </source>
</evidence>
<evidence type="ECO:0000256" key="9">
    <source>
        <dbReference type="ARBA" id="ARBA00022679"/>
    </source>
</evidence>
<evidence type="ECO:0000256" key="19">
    <source>
        <dbReference type="ARBA" id="ARBA00048679"/>
    </source>
</evidence>
<dbReference type="GO" id="GO:0031032">
    <property type="term" value="P:actomyosin structure organization"/>
    <property type="evidence" value="ECO:0007669"/>
    <property type="project" value="TreeGrafter"/>
</dbReference>
<dbReference type="FunFam" id="3.30.200.20:FF:000017">
    <property type="entry name" value="Non-specific serine/threonine protein kinase"/>
    <property type="match status" value="1"/>
</dbReference>
<dbReference type="PROSITE" id="PS00108">
    <property type="entry name" value="PROTEIN_KINASE_ST"/>
    <property type="match status" value="1"/>
</dbReference>
<evidence type="ECO:0000256" key="5">
    <source>
        <dbReference type="ARBA" id="ARBA00012513"/>
    </source>
</evidence>
<evidence type="ECO:0000259" key="26">
    <source>
        <dbReference type="PROSITE" id="PS50108"/>
    </source>
</evidence>
<feature type="region of interest" description="Disordered" evidence="22">
    <location>
        <begin position="557"/>
        <end position="651"/>
    </location>
</feature>
<dbReference type="Pfam" id="PF00130">
    <property type="entry name" value="C1_1"/>
    <property type="match status" value="1"/>
</dbReference>
<dbReference type="GO" id="GO:0030027">
    <property type="term" value="C:lamellipodium"/>
    <property type="evidence" value="ECO:0007669"/>
    <property type="project" value="UniProtKB-SubCell"/>
</dbReference>
<dbReference type="GO" id="GO:0005737">
    <property type="term" value="C:cytoplasm"/>
    <property type="evidence" value="ECO:0007669"/>
    <property type="project" value="UniProtKB-SubCell"/>
</dbReference>
<feature type="compositionally biased region" description="Basic and acidic residues" evidence="22">
    <location>
        <begin position="1636"/>
        <end position="1648"/>
    </location>
</feature>
<dbReference type="SUPFAM" id="SSF56112">
    <property type="entry name" value="Protein kinase-like (PK-like)"/>
    <property type="match status" value="1"/>
</dbReference>
<comment type="caution">
    <text evidence="29">The sequence shown here is derived from an EMBL/GenBank/DDBJ whole genome shotgun (WGS) entry which is preliminary data.</text>
</comment>
<dbReference type="SUPFAM" id="SSF50729">
    <property type="entry name" value="PH domain-like"/>
    <property type="match status" value="1"/>
</dbReference>
<gene>
    <name evidence="29" type="ORF">WR25_13087</name>
</gene>
<feature type="coiled-coil region" evidence="21">
    <location>
        <begin position="659"/>
        <end position="920"/>
    </location>
</feature>
<dbReference type="Pfam" id="PF00433">
    <property type="entry name" value="Pkinase_C"/>
    <property type="match status" value="1"/>
</dbReference>
<dbReference type="SMART" id="SM00109">
    <property type="entry name" value="C1"/>
    <property type="match status" value="1"/>
</dbReference>
<keyword evidence="11 20" id="KW-0547">Nucleotide-binding</keyword>
<dbReference type="Pfam" id="PF25346">
    <property type="entry name" value="PH_MRCK"/>
    <property type="match status" value="1"/>
</dbReference>
<dbReference type="Proteomes" id="UP000218231">
    <property type="component" value="Unassembled WGS sequence"/>
</dbReference>
<dbReference type="InterPro" id="IPR000961">
    <property type="entry name" value="AGC-kinase_C"/>
</dbReference>
<dbReference type="CDD" id="cd20809">
    <property type="entry name" value="C1_MRCK"/>
    <property type="match status" value="1"/>
</dbReference>
<dbReference type="InterPro" id="IPR017441">
    <property type="entry name" value="Protein_kinase_ATP_BS"/>
</dbReference>
<keyword evidence="30" id="KW-1185">Reference proteome</keyword>
<dbReference type="PROSITE" id="PS00479">
    <property type="entry name" value="ZF_DAG_PE_1"/>
    <property type="match status" value="1"/>
</dbReference>
<dbReference type="Gene3D" id="3.30.200.20">
    <property type="entry name" value="Phosphorylase Kinase, domain 1"/>
    <property type="match status" value="2"/>
</dbReference>
<evidence type="ECO:0000256" key="4">
    <source>
        <dbReference type="ARBA" id="ARBA00005719"/>
    </source>
</evidence>
<dbReference type="InterPro" id="IPR001849">
    <property type="entry name" value="PH_domain"/>
</dbReference>
<dbReference type="FunFam" id="1.10.510.10:FF:000024">
    <property type="entry name" value="Probable serine/threonine-protein kinase cot-1"/>
    <property type="match status" value="1"/>
</dbReference>
<evidence type="ECO:0000313" key="30">
    <source>
        <dbReference type="Proteomes" id="UP000218231"/>
    </source>
</evidence>
<feature type="compositionally biased region" description="Basic residues" evidence="22">
    <location>
        <begin position="1622"/>
        <end position="1632"/>
    </location>
</feature>
<dbReference type="InterPro" id="IPR017892">
    <property type="entry name" value="Pkinase_C"/>
</dbReference>
<organism evidence="29 30">
    <name type="scientific">Diploscapter pachys</name>
    <dbReference type="NCBI Taxonomy" id="2018661"/>
    <lineage>
        <taxon>Eukaryota</taxon>
        <taxon>Metazoa</taxon>
        <taxon>Ecdysozoa</taxon>
        <taxon>Nematoda</taxon>
        <taxon>Chromadorea</taxon>
        <taxon>Rhabditida</taxon>
        <taxon>Rhabditina</taxon>
        <taxon>Rhabditomorpha</taxon>
        <taxon>Rhabditoidea</taxon>
        <taxon>Rhabditidae</taxon>
        <taxon>Diploscapter</taxon>
    </lineage>
</organism>
<dbReference type="Pfam" id="PF08826">
    <property type="entry name" value="DMPK_coil"/>
    <property type="match status" value="1"/>
</dbReference>
<dbReference type="PROSITE" id="PS51285">
    <property type="entry name" value="AGC_KINASE_CTER"/>
    <property type="match status" value="1"/>
</dbReference>
<evidence type="ECO:0000259" key="23">
    <source>
        <dbReference type="PROSITE" id="PS50003"/>
    </source>
</evidence>
<dbReference type="InterPro" id="IPR050839">
    <property type="entry name" value="Rho-assoc_Ser/Thr_Kinase"/>
</dbReference>
<evidence type="ECO:0000256" key="10">
    <source>
        <dbReference type="ARBA" id="ARBA00022723"/>
    </source>
</evidence>
<feature type="region of interest" description="Disordered" evidence="22">
    <location>
        <begin position="28"/>
        <end position="53"/>
    </location>
</feature>
<feature type="compositionally biased region" description="Low complexity" evidence="22">
    <location>
        <begin position="629"/>
        <end position="642"/>
    </location>
</feature>
<dbReference type="OrthoDB" id="2156623at2759"/>
<keyword evidence="6" id="KW-0963">Cytoplasm</keyword>
<feature type="compositionally biased region" description="Low complexity" evidence="22">
    <location>
        <begin position="1974"/>
        <end position="1986"/>
    </location>
</feature>
<sequence length="1995" mass="222770">MEIAPGGIFAEPSKPLFEAYGELFNRKISGDSDTNSNASGSDSDPYQSENRSGAVTECDSIVIWRKPSVEKENQELHISIDSSISFELENSTNSTVSDSELPIEEVFERTCDSRCTICAKSVVAKAKALRLCRDDFEVLKVIGKGAFGEVAVVRMRTVGKVYAMKILNKWEMVKRADTACFREERDVLVYGDRRWITNLHFAFQDEKNLYFVMDYYVGGDMLTLLSKFDDHIPETMAKFYLSEMVLAIDSVHNLGYVHRDVKPDNVLLDIQGHIRLGDFGSCLRILPDGTVSSNVAVGTPDYISPEILRAMEDNAGRYGKECDWWSLGITRLGKSGFADFRDHPFFAGINWETIRDSDPPYKPEVSSETDTSNFDIDENENDFTPCDTQPPRQLAQFTGNHLPFVGFTYTHGSMLSDAKSLAEQVGGTTNGTQDAGVQAYEKRLREMELEKSELFRKCQEAQSLLQNLANGNKPDSEKAYEQAIAQLKDENQILKKRLEDESLAASQRLHPKAAASTEELEKKIKELKEKNRQLIMEKTELQRVSDELRATLRQYSNHNGQNATAQNTTPRLNPVPNPNSNNNNNNEVRKDRLASPPPDPQAARQSRPRGVGSERARDPPMLPGRRWSRATNSSTSSSGESAPELEDSTERLTIQTKEWKEAIKQRDVAKNEFEELNNELVDERNRARKLREEMSEKEKSLTQLQAKLDQIRTELRTVDNVRQELELELEATKRNVESERMVKEGLQAQISALSDKNASEEVKRLAEELERLNERHAEIIKQEEEKRKQLTENYQSQISDLQTQSDEKEKELRMQKHKLEEEFVQLGLQGEQQAKAIELQYERAQKSLQENIAQLNTENELIRAENQKLKQQSEAMSRIGINEQNIREILIWVNEEKATREEMENVVQRLNGEIQSLKHENGGMSPISNLPYGTLGTPASGWGSRRQNKVVKMSGLDLQQSLQNEIKSKNKLQEELQKTRTAYIHTKSRMSEAEEQLAEARREVEGLKAEREVIRASMKDASISEFERSSFFNIGPNQASTPRSANQSFSTEYEVSNSMMMKRQFQYGSPMGPSPSYAPPAYENTVNQTRHFDSMSTASTVVVGPTRGASPKVMTSLNNALNGRGHQFEHVHLAQPTKCCLCTSILVGLDRQGLCCQACQYPCHVNCSTRMPSQCPVPPETRRPMGIDPSKGVGTAYEGLVRTPRAGGVKKGWQATYVVVCDFKLYLYDCMIDKQNKATDIHPVIRQVLDMRDADFSVSGVSEHDVIHAQKSDLPKIFRITTSSIKYATAAEDGTAVAQYTLLMADNPEERKKWVIALNELKTLLRRSRLADRSAYVIKEVFDVSSLPSIRVAQCAAIIDRTKIVLGFQDHGLYCVELDRDTLVPVADTKGCHLMAMGSGAHGSNTNFFAVAIKKSVVVFQIDRKEKRHDKWMDLAMPGFPQSLAIEKGRLIVGFTHGFRTWSLGDQKNSSNHLSLVNSEDKSLEFLASANYEAQMLVEVQSESATSKEYLLIFNKVAVYVDELGRRSRSQELMFPSQPKPNGFTYLAPNLCVYSEFQVDVFNVNTADWVQTINLRSAAPLSRDGLLSLCLVNDCPTAVMFCDVCSDEDGLYISKASTSSATRRKQTRRKFTIRTPGKDDGRSGDRRSHLPISGPSDFTHLVHMGPGSMHELQNLLDLHQQPQVDKKPTKIFPIARSTSSTSANVHGVRPLGGTKQDIEAIQKTRPLSTTSRSSDGTASTPQSNDNNPNNLPTFRFNRSFTSSNSSIELPLRPISKELSSPISIISSDIIPEEEMSSDYPNSPSPVSPVSIQSTNSAQVTSTNAVLGQSLWTISSYNEDGLSQYSSRFVEPPRHKSSWSGTSTPNLVKATEPPPPPPQHKSLMSLANPPKEKKDAKSIGGTGSAKSRIKNRLGSLPVPNVFSKLGQRDTAISEDIISERHGSSSLGRDGNLTTSSASENPYLEPLSRSGLSQVPTSPAPTGSSASPNVQNNTNSM</sequence>
<evidence type="ECO:0000256" key="22">
    <source>
        <dbReference type="SAM" id="MobiDB-lite"/>
    </source>
</evidence>
<proteinExistence type="inferred from homology"/>
<comment type="catalytic activity">
    <reaction evidence="18">
        <text>L-threonyl-[protein] + ATP = O-phospho-L-threonyl-[protein] + ADP + H(+)</text>
        <dbReference type="Rhea" id="RHEA:46608"/>
        <dbReference type="Rhea" id="RHEA-COMP:11060"/>
        <dbReference type="Rhea" id="RHEA-COMP:11605"/>
        <dbReference type="ChEBI" id="CHEBI:15378"/>
        <dbReference type="ChEBI" id="CHEBI:30013"/>
        <dbReference type="ChEBI" id="CHEBI:30616"/>
        <dbReference type="ChEBI" id="CHEBI:61977"/>
        <dbReference type="ChEBI" id="CHEBI:456216"/>
        <dbReference type="EC" id="2.7.11.1"/>
    </reaction>
</comment>
<comment type="similarity">
    <text evidence="4">Belongs to the protein kinase superfamily. AGC Ser/Thr protein kinase family. DMPK subfamily.</text>
</comment>
<dbReference type="PROSITE" id="PS50081">
    <property type="entry name" value="ZF_DAG_PE_2"/>
    <property type="match status" value="1"/>
</dbReference>
<evidence type="ECO:0000259" key="27">
    <source>
        <dbReference type="PROSITE" id="PS50219"/>
    </source>
</evidence>
<comment type="cofactor">
    <cofactor evidence="1">
        <name>Mg(2+)</name>
        <dbReference type="ChEBI" id="CHEBI:18420"/>
    </cofactor>
</comment>
<evidence type="ECO:0000256" key="16">
    <source>
        <dbReference type="ARBA" id="ARBA00023054"/>
    </source>
</evidence>
<feature type="domain" description="CRIB" evidence="26">
    <location>
        <begin position="1652"/>
        <end position="1665"/>
    </location>
</feature>
<keyword evidence="17" id="KW-0966">Cell projection</keyword>
<feature type="domain" description="CNH" evidence="27">
    <location>
        <begin position="1282"/>
        <end position="1588"/>
    </location>
</feature>
<keyword evidence="13" id="KW-0418">Kinase</keyword>
<dbReference type="InterPro" id="IPR011009">
    <property type="entry name" value="Kinase-like_dom_sf"/>
</dbReference>
<keyword evidence="14" id="KW-0862">Zinc</keyword>
<keyword evidence="10" id="KW-0479">Metal-binding</keyword>
<dbReference type="InterPro" id="IPR002219">
    <property type="entry name" value="PKC_DAG/PE"/>
</dbReference>
<evidence type="ECO:0000256" key="2">
    <source>
        <dbReference type="ARBA" id="ARBA00004496"/>
    </source>
</evidence>
<dbReference type="PROSITE" id="PS50011">
    <property type="entry name" value="PROTEIN_KINASE_DOM"/>
    <property type="match status" value="1"/>
</dbReference>
<dbReference type="GO" id="GO:0004674">
    <property type="term" value="F:protein serine/threonine kinase activity"/>
    <property type="evidence" value="ECO:0007669"/>
    <property type="project" value="UniProtKB-KW"/>
</dbReference>
<evidence type="ECO:0000256" key="11">
    <source>
        <dbReference type="ARBA" id="ARBA00022741"/>
    </source>
</evidence>
<evidence type="ECO:0000256" key="6">
    <source>
        <dbReference type="ARBA" id="ARBA00022490"/>
    </source>
</evidence>
<dbReference type="GO" id="GO:0005524">
    <property type="term" value="F:ATP binding"/>
    <property type="evidence" value="ECO:0007669"/>
    <property type="project" value="UniProtKB-UniRule"/>
</dbReference>
<feature type="domain" description="AGC-kinase C-terminal" evidence="28">
    <location>
        <begin position="347"/>
        <end position="419"/>
    </location>
</feature>
<feature type="region of interest" description="Disordered" evidence="22">
    <location>
        <begin position="1933"/>
        <end position="1995"/>
    </location>
</feature>
<dbReference type="PROSITE" id="PS50219">
    <property type="entry name" value="CNH"/>
    <property type="match status" value="1"/>
</dbReference>
<dbReference type="SMART" id="SM00220">
    <property type="entry name" value="S_TKc"/>
    <property type="match status" value="1"/>
</dbReference>
<dbReference type="InterPro" id="IPR014930">
    <property type="entry name" value="Myotonic_dystrophy_kinase_coil"/>
</dbReference>
<feature type="domain" description="Protein kinase" evidence="24">
    <location>
        <begin position="136"/>
        <end position="494"/>
    </location>
</feature>
<evidence type="ECO:0000256" key="3">
    <source>
        <dbReference type="ARBA" id="ARBA00004510"/>
    </source>
</evidence>
<feature type="compositionally biased region" description="Polar residues" evidence="22">
    <location>
        <begin position="1942"/>
        <end position="1958"/>
    </location>
</feature>
<feature type="domain" description="Phorbol-ester/DAG-type" evidence="25">
    <location>
        <begin position="1125"/>
        <end position="1175"/>
    </location>
</feature>
<feature type="coiled-coil region" evidence="21">
    <location>
        <begin position="959"/>
        <end position="1017"/>
    </location>
</feature>
<dbReference type="PROSITE" id="PS50003">
    <property type="entry name" value="PH_DOMAIN"/>
    <property type="match status" value="1"/>
</dbReference>
<dbReference type="PROSITE" id="PS50108">
    <property type="entry name" value="CRIB"/>
    <property type="match status" value="1"/>
</dbReference>
<dbReference type="Pfam" id="PF15796">
    <property type="entry name" value="KELK"/>
    <property type="match status" value="1"/>
</dbReference>
<evidence type="ECO:0000256" key="1">
    <source>
        <dbReference type="ARBA" id="ARBA00001946"/>
    </source>
</evidence>
<keyword evidence="9" id="KW-0808">Transferase</keyword>
<dbReference type="PANTHER" id="PTHR22988">
    <property type="entry name" value="MYOTONIC DYSTROPHY S/T KINASE-RELATED"/>
    <property type="match status" value="1"/>
</dbReference>
<dbReference type="InterPro" id="IPR011993">
    <property type="entry name" value="PH-like_dom_sf"/>
</dbReference>
<evidence type="ECO:0000256" key="13">
    <source>
        <dbReference type="ARBA" id="ARBA00022777"/>
    </source>
</evidence>
<keyword evidence="7" id="KW-0723">Serine/threonine-protein kinase</keyword>
<keyword evidence="15 20" id="KW-0067">ATP-binding</keyword>
<feature type="region of interest" description="Disordered" evidence="22">
    <location>
        <begin position="1697"/>
        <end position="1757"/>
    </location>
</feature>
<dbReference type="Gene3D" id="2.30.29.30">
    <property type="entry name" value="Pleckstrin-homology domain (PH domain)/Phosphotyrosine-binding domain (PTB)"/>
    <property type="match status" value="1"/>
</dbReference>
<evidence type="ECO:0000256" key="21">
    <source>
        <dbReference type="SAM" id="Coils"/>
    </source>
</evidence>
<feature type="compositionally biased region" description="Polar residues" evidence="22">
    <location>
        <begin position="557"/>
        <end position="571"/>
    </location>
</feature>
<accession>A0A2A2KF97</accession>
<dbReference type="Gene3D" id="1.20.5.340">
    <property type="match status" value="1"/>
</dbReference>
<evidence type="ECO:0000256" key="7">
    <source>
        <dbReference type="ARBA" id="ARBA00022527"/>
    </source>
</evidence>
<dbReference type="InterPro" id="IPR000719">
    <property type="entry name" value="Prot_kinase_dom"/>
</dbReference>